<evidence type="ECO:0000313" key="15">
    <source>
        <dbReference type="Proteomes" id="UP001152747"/>
    </source>
</evidence>
<dbReference type="Proteomes" id="UP001152747">
    <property type="component" value="Unassembled WGS sequence"/>
</dbReference>
<evidence type="ECO:0000256" key="4">
    <source>
        <dbReference type="ARBA" id="ARBA00022676"/>
    </source>
</evidence>
<evidence type="ECO:0000256" key="5">
    <source>
        <dbReference type="ARBA" id="ARBA00022679"/>
    </source>
</evidence>
<evidence type="ECO:0000256" key="6">
    <source>
        <dbReference type="ARBA" id="ARBA00022692"/>
    </source>
</evidence>
<reference evidence="14" key="1">
    <citation type="submission" date="2022-11" db="EMBL/GenBank/DDBJ databases">
        <authorList>
            <person name="Kikuchi T."/>
        </authorList>
    </citation>
    <scope>NUCLEOTIDE SEQUENCE</scope>
    <source>
        <strain evidence="14">PS1010</strain>
    </source>
</reference>
<dbReference type="EMBL" id="CANHGI010000003">
    <property type="protein sequence ID" value="CAI5444611.1"/>
    <property type="molecule type" value="Genomic_DNA"/>
</dbReference>
<evidence type="ECO:0000256" key="2">
    <source>
        <dbReference type="ARBA" id="ARBA00004922"/>
    </source>
</evidence>
<evidence type="ECO:0000256" key="9">
    <source>
        <dbReference type="ARBA" id="ARBA00023136"/>
    </source>
</evidence>
<sequence>MKLKFRLLFLLFILVLFIFSYLLLLVSEEFRDTLFDEEYVDPRPQSRISPKQSHKLCVIIPYRDRFEELKQFAPYMKDFLDKQKVEHHLIAVNQTDDLRFNRASLINIGWNEADRLGCDYMVMNDVDLLPINPEIPYGFPEIGIIRHITSPEYHPKYHYQKFIGGILMLTMADYKELNGMSNKYWGWGLEDDEFYLRIMEAKLNLTRVSGLSTNSTNTFRHIHGPKRKRDYSKKSDHKQWQMKRKRDRVSGLRDIKYQIIRRDVRYFGACPVVVVNVRLQCDLKWTPYCKQK</sequence>
<proteinExistence type="inferred from homology"/>
<evidence type="ECO:0000256" key="7">
    <source>
        <dbReference type="ARBA" id="ARBA00022968"/>
    </source>
</evidence>
<dbReference type="AlphaFoldDB" id="A0A9P1N1Q8"/>
<feature type="domain" description="Galactosyltransferase N-terminal" evidence="13">
    <location>
        <begin position="52"/>
        <end position="135"/>
    </location>
</feature>
<feature type="domain" description="Galactosyltransferase C-terminal" evidence="12">
    <location>
        <begin position="147"/>
        <end position="221"/>
    </location>
</feature>
<dbReference type="PANTHER" id="PTHR19300">
    <property type="entry name" value="BETA-1,4-GALACTOSYLTRANSFERASE"/>
    <property type="match status" value="1"/>
</dbReference>
<keyword evidence="10" id="KW-0325">Glycoprotein</keyword>
<dbReference type="InterPro" id="IPR027791">
    <property type="entry name" value="Galactosyl_T_C"/>
</dbReference>
<dbReference type="InterPro" id="IPR003859">
    <property type="entry name" value="Galactosyl_T"/>
</dbReference>
<evidence type="ECO:0000259" key="13">
    <source>
        <dbReference type="Pfam" id="PF13733"/>
    </source>
</evidence>
<evidence type="ECO:0000256" key="1">
    <source>
        <dbReference type="ARBA" id="ARBA00004606"/>
    </source>
</evidence>
<keyword evidence="6" id="KW-0812">Transmembrane</keyword>
<dbReference type="SUPFAM" id="SSF53448">
    <property type="entry name" value="Nucleotide-diphospho-sugar transferases"/>
    <property type="match status" value="1"/>
</dbReference>
<name>A0A9P1N1Q8_9PELO</name>
<dbReference type="Pfam" id="PF13733">
    <property type="entry name" value="Glyco_transf_7N"/>
    <property type="match status" value="1"/>
</dbReference>
<dbReference type="GO" id="GO:0005975">
    <property type="term" value="P:carbohydrate metabolic process"/>
    <property type="evidence" value="ECO:0007669"/>
    <property type="project" value="InterPro"/>
</dbReference>
<dbReference type="GO" id="GO:0030166">
    <property type="term" value="P:proteoglycan biosynthetic process"/>
    <property type="evidence" value="ECO:0007669"/>
    <property type="project" value="TreeGrafter"/>
</dbReference>
<evidence type="ECO:0000256" key="3">
    <source>
        <dbReference type="ARBA" id="ARBA00005735"/>
    </source>
</evidence>
<dbReference type="OrthoDB" id="6020664at2759"/>
<comment type="similarity">
    <text evidence="3">Belongs to the glycosyltransferase 7 family.</text>
</comment>
<evidence type="ECO:0000256" key="10">
    <source>
        <dbReference type="ARBA" id="ARBA00023180"/>
    </source>
</evidence>
<dbReference type="InterPro" id="IPR027995">
    <property type="entry name" value="Galactosyl_T_N"/>
</dbReference>
<keyword evidence="7" id="KW-0735">Signal-anchor</keyword>
<dbReference type="PRINTS" id="PR02050">
    <property type="entry name" value="B14GALTRFASE"/>
</dbReference>
<comment type="caution">
    <text evidence="14">The sequence shown here is derived from an EMBL/GenBank/DDBJ whole genome shotgun (WGS) entry which is preliminary data.</text>
</comment>
<dbReference type="GO" id="GO:0016020">
    <property type="term" value="C:membrane"/>
    <property type="evidence" value="ECO:0007669"/>
    <property type="project" value="UniProtKB-SubCell"/>
</dbReference>
<dbReference type="PANTHER" id="PTHR19300:SF30">
    <property type="entry name" value="BETA-1,4-GALACTOSYLTRANSFERASE 7"/>
    <property type="match status" value="1"/>
</dbReference>
<dbReference type="GO" id="GO:0005794">
    <property type="term" value="C:Golgi apparatus"/>
    <property type="evidence" value="ECO:0007669"/>
    <property type="project" value="TreeGrafter"/>
</dbReference>
<gene>
    <name evidence="14" type="ORF">CAMP_LOCUS7248</name>
</gene>
<protein>
    <submittedName>
        <fullName evidence="14">Uncharacterized protein</fullName>
    </submittedName>
</protein>
<keyword evidence="8" id="KW-1133">Transmembrane helix</keyword>
<organism evidence="14 15">
    <name type="scientific">Caenorhabditis angaria</name>
    <dbReference type="NCBI Taxonomy" id="860376"/>
    <lineage>
        <taxon>Eukaryota</taxon>
        <taxon>Metazoa</taxon>
        <taxon>Ecdysozoa</taxon>
        <taxon>Nematoda</taxon>
        <taxon>Chromadorea</taxon>
        <taxon>Rhabditida</taxon>
        <taxon>Rhabditina</taxon>
        <taxon>Rhabditomorpha</taxon>
        <taxon>Rhabditoidea</taxon>
        <taxon>Rhabditidae</taxon>
        <taxon>Peloderinae</taxon>
        <taxon>Caenorhabditis</taxon>
    </lineage>
</organism>
<evidence type="ECO:0000256" key="11">
    <source>
        <dbReference type="SAM" id="MobiDB-lite"/>
    </source>
</evidence>
<dbReference type="Gene3D" id="3.90.550.10">
    <property type="entry name" value="Spore Coat Polysaccharide Biosynthesis Protein SpsA, Chain A"/>
    <property type="match status" value="1"/>
</dbReference>
<keyword evidence="15" id="KW-1185">Reference proteome</keyword>
<evidence type="ECO:0000313" key="14">
    <source>
        <dbReference type="EMBL" id="CAI5444611.1"/>
    </source>
</evidence>
<feature type="compositionally biased region" description="Basic residues" evidence="11">
    <location>
        <begin position="220"/>
        <end position="231"/>
    </location>
</feature>
<evidence type="ECO:0000259" key="12">
    <source>
        <dbReference type="Pfam" id="PF02709"/>
    </source>
</evidence>
<keyword evidence="5" id="KW-0808">Transferase</keyword>
<comment type="subcellular location">
    <subcellularLocation>
        <location evidence="1">Membrane</location>
        <topology evidence="1">Single-pass type II membrane protein</topology>
    </subcellularLocation>
</comment>
<evidence type="ECO:0000256" key="8">
    <source>
        <dbReference type="ARBA" id="ARBA00022989"/>
    </source>
</evidence>
<comment type="pathway">
    <text evidence="2">Protein modification; protein glycosylation.</text>
</comment>
<dbReference type="Pfam" id="PF02709">
    <property type="entry name" value="Glyco_transf_7C"/>
    <property type="match status" value="1"/>
</dbReference>
<keyword evidence="4" id="KW-0328">Glycosyltransferase</keyword>
<dbReference type="InterPro" id="IPR029044">
    <property type="entry name" value="Nucleotide-diphossugar_trans"/>
</dbReference>
<accession>A0A9P1N1Q8</accession>
<keyword evidence="9" id="KW-0472">Membrane</keyword>
<dbReference type="GO" id="GO:0046525">
    <property type="term" value="F:xylosylprotein 4-beta-galactosyltransferase activity"/>
    <property type="evidence" value="ECO:0007669"/>
    <property type="project" value="TreeGrafter"/>
</dbReference>
<feature type="region of interest" description="Disordered" evidence="11">
    <location>
        <begin position="216"/>
        <end position="237"/>
    </location>
</feature>